<dbReference type="Gene3D" id="3.30.70.1440">
    <property type="entry name" value="Multidrug efflux transporter AcrB pore domain"/>
    <property type="match status" value="1"/>
</dbReference>
<dbReference type="Gene3D" id="3.30.70.1430">
    <property type="entry name" value="Multidrug efflux transporter AcrB pore domain"/>
    <property type="match status" value="2"/>
</dbReference>
<feature type="transmembrane region" description="Helical" evidence="1">
    <location>
        <begin position="1026"/>
        <end position="1045"/>
    </location>
</feature>
<dbReference type="SUPFAM" id="SSF82693">
    <property type="entry name" value="Multidrug efflux transporter AcrB pore domain, PN1, PN2, PC1 and PC2 subdomains"/>
    <property type="match status" value="2"/>
</dbReference>
<feature type="transmembrane region" description="Helical" evidence="1">
    <location>
        <begin position="967"/>
        <end position="991"/>
    </location>
</feature>
<dbReference type="InterPro" id="IPR001036">
    <property type="entry name" value="Acrflvin-R"/>
</dbReference>
<keyword evidence="1" id="KW-0812">Transmembrane</keyword>
<organism evidence="2 3">
    <name type="scientific">Horticoccus luteus</name>
    <dbReference type="NCBI Taxonomy" id="2862869"/>
    <lineage>
        <taxon>Bacteria</taxon>
        <taxon>Pseudomonadati</taxon>
        <taxon>Verrucomicrobiota</taxon>
        <taxon>Opitutia</taxon>
        <taxon>Opitutales</taxon>
        <taxon>Opitutaceae</taxon>
        <taxon>Horticoccus</taxon>
    </lineage>
</organism>
<feature type="transmembrane region" description="Helical" evidence="1">
    <location>
        <begin position="1057"/>
        <end position="1079"/>
    </location>
</feature>
<dbReference type="SUPFAM" id="SSF82714">
    <property type="entry name" value="Multidrug efflux transporter AcrB TolC docking domain, DN and DC subdomains"/>
    <property type="match status" value="2"/>
</dbReference>
<accession>A0A8F9TSI4</accession>
<proteinExistence type="predicted"/>
<dbReference type="SUPFAM" id="SSF82866">
    <property type="entry name" value="Multidrug efflux transporter AcrB transmembrane domain"/>
    <property type="match status" value="2"/>
</dbReference>
<dbReference type="PANTHER" id="PTHR32063:SF19">
    <property type="entry name" value="CATION EFFLUX SYSTEM PROTEIN CUSA"/>
    <property type="match status" value="1"/>
</dbReference>
<dbReference type="InterPro" id="IPR027463">
    <property type="entry name" value="AcrB_DN_DC_subdom"/>
</dbReference>
<evidence type="ECO:0000313" key="3">
    <source>
        <dbReference type="Proteomes" id="UP000825051"/>
    </source>
</evidence>
<dbReference type="EMBL" id="CP080507">
    <property type="protein sequence ID" value="QYM78240.1"/>
    <property type="molecule type" value="Genomic_DNA"/>
</dbReference>
<evidence type="ECO:0000256" key="1">
    <source>
        <dbReference type="SAM" id="Phobius"/>
    </source>
</evidence>
<sequence length="1101" mass="120480">MLKAIIEFSLRNRALVLIATAALVLGGIYSLRHTPLDAIPDLSDTQVIIYTPWPGQAPQIVQDQVTYPITAKMLSVPGAKVVRGYSFYGFSFAYVIFEDGTDPYWARSRVLEYLNGLQNELPATVTPTLGPDATGVGWAFMYSLNSPTHDLAELRSMQDWNLRYQLASVPGVAEVASVGGFVKQYQITVDPDRLRAYGLSLADISKAVQRSNGEAGGRSLEMSEQEFMLRVRGYVQSIDDLKQIAVGLGARGTPILLGEVADIHLGPDMRRGIADLNGEGETVGGIVVVRYGVDTREVIAAVKTKLAAALKSLPPDVTATVVYDRTDLIERAVGTLKLKLLEESLVVALICLLFLLHFRSALVAIIILPVAVLAAFVVMHGQGLSANIMSLGGIAIAIGAMVDAAIIMIENAHKHLEHDRGKKPHWDIIRDSAIEVGPTLFYSLLVITVSFLPVFTLQAQEGRLFKPLAFTKSYAMAAAALLSITLAPVLMGFFIRGKILPEAKNPVNRFLVWVYHPLFDLVIRFKWTVIVIAAIAVGWVFFPWNALVVDHLPAGRLRHVATSIGRAFPYQQLGSEFMPPLYEGDLLYMPTTFPGISVTKAKEILQQTDRIIRTFPEVQEVFGKIGRAETATDPAPMDMIETTIRLKPEADWPKIDFTNSDGQVIAHRRRTVEELTDAMNRAVQIPGLVNAWTMPIKTRIDMLATGIKTPVGIKVAGPDLAVLDRIAREVEAVVQRVPHTASVVAERVMGGNYIEFTLNRDTIARYGLSVGDVQDVLSVALGGMPLTTTVEGLERYNVIMRYARDYRDSPETLRAISIPIKAPMDSASAPAAQIPLGQLADIRVTKGPMGIKSEGGVPNAWIYVDVKGADIGGYVETARATVNEAIREGRIVIPSGYHLIWSGQFEYLQRAQQRLLIVIPLTLLIIILIIYLNTQSWIKTGIVLLAVPFSLVGAFWMLYLLDYNMSVAVWIGIIALAGLDAETGVIMLLYLDLAYEDHKKTGRLRHTADLHDAVYHGAVKRVRPKAMTAAVIVAGLLPILWSHGAGADVMKRIAAPMVGGVITSTAMELLVYPAIFFLWRRRGLPAADPLLRPGNIPNSSA</sequence>
<feature type="transmembrane region" description="Helical" evidence="1">
    <location>
        <begin position="525"/>
        <end position="544"/>
    </location>
</feature>
<dbReference type="Pfam" id="PF00873">
    <property type="entry name" value="ACR_tran"/>
    <property type="match status" value="2"/>
</dbReference>
<dbReference type="Gene3D" id="3.30.2090.10">
    <property type="entry name" value="Multidrug efflux transporter AcrB TolC docking domain, DN and DC subdomains"/>
    <property type="match status" value="2"/>
</dbReference>
<dbReference type="AlphaFoldDB" id="A0A8F9TSI4"/>
<dbReference type="GO" id="GO:0005886">
    <property type="term" value="C:plasma membrane"/>
    <property type="evidence" value="ECO:0007669"/>
    <property type="project" value="TreeGrafter"/>
</dbReference>
<dbReference type="Gene3D" id="1.20.1640.10">
    <property type="entry name" value="Multidrug efflux transporter AcrB transmembrane domain"/>
    <property type="match status" value="2"/>
</dbReference>
<feature type="transmembrane region" description="Helical" evidence="1">
    <location>
        <begin position="388"/>
        <end position="412"/>
    </location>
</feature>
<gene>
    <name evidence="2" type="ORF">K0B96_13135</name>
</gene>
<keyword evidence="3" id="KW-1185">Reference proteome</keyword>
<name>A0A8F9TSI4_9BACT</name>
<feature type="transmembrane region" description="Helical" evidence="1">
    <location>
        <begin position="941"/>
        <end position="961"/>
    </location>
</feature>
<feature type="transmembrane region" description="Helical" evidence="1">
    <location>
        <begin position="915"/>
        <end position="934"/>
    </location>
</feature>
<feature type="transmembrane region" description="Helical" evidence="1">
    <location>
        <begin position="474"/>
        <end position="495"/>
    </location>
</feature>
<feature type="transmembrane region" description="Helical" evidence="1">
    <location>
        <begin position="361"/>
        <end position="382"/>
    </location>
</feature>
<reference evidence="2" key="1">
    <citation type="submission" date="2021-08" db="EMBL/GenBank/DDBJ databases">
        <title>Genome of a novel bacterium of the phylum Verrucomicrobia, Oleiharenicola sp. KSB-15.</title>
        <authorList>
            <person name="Chung J.-H."/>
            <person name="Ahn J.-H."/>
            <person name="Yoon Y."/>
            <person name="Kim D.-Y."/>
            <person name="An S.-H."/>
            <person name="Park I."/>
            <person name="Yeon J."/>
        </authorList>
    </citation>
    <scope>NUCLEOTIDE SEQUENCE</scope>
    <source>
        <strain evidence="2">KSB-15</strain>
    </source>
</reference>
<protein>
    <submittedName>
        <fullName evidence="2">Efflux RND transporter permease subunit</fullName>
    </submittedName>
</protein>
<dbReference type="RefSeq" id="WP_220161344.1">
    <property type="nucleotide sequence ID" value="NZ_CP080507.1"/>
</dbReference>
<keyword evidence="1" id="KW-1133">Transmembrane helix</keyword>
<dbReference type="PRINTS" id="PR00702">
    <property type="entry name" value="ACRIFLAVINRP"/>
</dbReference>
<dbReference type="Proteomes" id="UP000825051">
    <property type="component" value="Chromosome"/>
</dbReference>
<dbReference type="GO" id="GO:0042910">
    <property type="term" value="F:xenobiotic transmembrane transporter activity"/>
    <property type="evidence" value="ECO:0007669"/>
    <property type="project" value="TreeGrafter"/>
</dbReference>
<keyword evidence="1" id="KW-0472">Membrane</keyword>
<dbReference type="KEGG" id="ole:K0B96_13135"/>
<dbReference type="PANTHER" id="PTHR32063">
    <property type="match status" value="1"/>
</dbReference>
<dbReference type="Gene3D" id="3.30.70.1320">
    <property type="entry name" value="Multidrug efflux transporter AcrB pore domain like"/>
    <property type="match status" value="1"/>
</dbReference>
<evidence type="ECO:0000313" key="2">
    <source>
        <dbReference type="EMBL" id="QYM78240.1"/>
    </source>
</evidence>
<feature type="transmembrane region" description="Helical" evidence="1">
    <location>
        <begin position="433"/>
        <end position="454"/>
    </location>
</feature>